<dbReference type="HOGENOM" id="CLU_1101443_0_0_11"/>
<sequence>MSASNGTVPSATDLAAKGELGRIEVSWSARRQYQPLVDHFAVYAARQRNFRPSPDTLVGKTIDTHFRHGDLGPEGQTWYYQVITVDASGKASEPSGPVKGTSVESVTVAGTPVAVVGEFDRRSLELALAPNGYRDYLSTFPDGADYTHGVSSPGTHWPYLHPGRADKWAGSKAHTFRLRFTLPEKPGADLALAIWLIDTHASIPGVLDISCNGTAVAGVPLERGATKGSLQGDATVPGSPLVPSMVELPIPASALRSGENVLTLHKDEGSWHAYDALGVFAPRR</sequence>
<dbReference type="InterPro" id="IPR029411">
    <property type="entry name" value="RG-lyase_III"/>
</dbReference>
<feature type="domain" description="Rhamnogalacturonan lyase" evidence="1">
    <location>
        <begin position="116"/>
        <end position="276"/>
    </location>
</feature>
<proteinExistence type="predicted"/>
<gene>
    <name evidence="2" type="ORF">SacxiDRAFT_4151</name>
</gene>
<dbReference type="Proteomes" id="UP000004691">
    <property type="component" value="Unassembled WGS sequence"/>
</dbReference>
<dbReference type="InterPro" id="IPR013783">
    <property type="entry name" value="Ig-like_fold"/>
</dbReference>
<keyword evidence="3" id="KW-1185">Reference proteome</keyword>
<dbReference type="OrthoDB" id="4408269at2"/>
<evidence type="ECO:0000313" key="2">
    <source>
        <dbReference type="EMBL" id="EID56336.1"/>
    </source>
</evidence>
<dbReference type="EMBL" id="JH636049">
    <property type="protein sequence ID" value="EID56336.1"/>
    <property type="molecule type" value="Genomic_DNA"/>
</dbReference>
<dbReference type="InterPro" id="IPR008979">
    <property type="entry name" value="Galactose-bd-like_sf"/>
</dbReference>
<dbReference type="SUPFAM" id="SSF49785">
    <property type="entry name" value="Galactose-binding domain-like"/>
    <property type="match status" value="1"/>
</dbReference>
<organism evidence="2 3">
    <name type="scientific">Saccharomonospora xinjiangensis XJ-54</name>
    <dbReference type="NCBI Taxonomy" id="882086"/>
    <lineage>
        <taxon>Bacteria</taxon>
        <taxon>Bacillati</taxon>
        <taxon>Actinomycetota</taxon>
        <taxon>Actinomycetes</taxon>
        <taxon>Pseudonocardiales</taxon>
        <taxon>Pseudonocardiaceae</taxon>
        <taxon>Saccharomonospora</taxon>
    </lineage>
</organism>
<accession>I0V883</accession>
<dbReference type="STRING" id="882086.SacxiDRAFT_4151"/>
<dbReference type="AlphaFoldDB" id="I0V883"/>
<reference evidence="2 3" key="1">
    <citation type="submission" date="2012-01" db="EMBL/GenBank/DDBJ databases">
        <title>Improved High-Quality Draft sequence of Saccharomonospora xinjiangensis XJ-54.</title>
        <authorList>
            <consortium name="US DOE Joint Genome Institute"/>
            <person name="Lucas S."/>
            <person name="Han J."/>
            <person name="Lapidus A."/>
            <person name="Cheng J.-F."/>
            <person name="Goodwin L."/>
            <person name="Pitluck S."/>
            <person name="Peters L."/>
            <person name="Mikhailova N."/>
            <person name="Teshima H."/>
            <person name="Detter J.C."/>
            <person name="Han C."/>
            <person name="Tapia R."/>
            <person name="Land M."/>
            <person name="Hauser L."/>
            <person name="Kyrpides N."/>
            <person name="Ivanova N."/>
            <person name="Pagani I."/>
            <person name="Brambilla E.-M."/>
            <person name="Klenk H.-P."/>
            <person name="Woyke T."/>
        </authorList>
    </citation>
    <scope>NUCLEOTIDE SEQUENCE [LARGE SCALE GENOMIC DNA]</scope>
    <source>
        <strain evidence="2 3">XJ-54</strain>
    </source>
</reference>
<name>I0V883_9PSEU</name>
<dbReference type="eggNOG" id="COG3537">
    <property type="taxonomic scope" value="Bacteria"/>
</dbReference>
<dbReference type="Pfam" id="PF14683">
    <property type="entry name" value="CBM-like"/>
    <property type="match status" value="1"/>
</dbReference>
<dbReference type="Gene3D" id="2.60.40.10">
    <property type="entry name" value="Immunoglobulins"/>
    <property type="match status" value="1"/>
</dbReference>
<dbReference type="GO" id="GO:0005975">
    <property type="term" value="P:carbohydrate metabolic process"/>
    <property type="evidence" value="ECO:0007669"/>
    <property type="project" value="UniProtKB-ARBA"/>
</dbReference>
<dbReference type="RefSeq" id="WP_006240569.1">
    <property type="nucleotide sequence ID" value="NZ_JH636049.1"/>
</dbReference>
<evidence type="ECO:0000313" key="3">
    <source>
        <dbReference type="Proteomes" id="UP000004691"/>
    </source>
</evidence>
<evidence type="ECO:0000259" key="1">
    <source>
        <dbReference type="Pfam" id="PF14683"/>
    </source>
</evidence>
<protein>
    <recommendedName>
        <fullName evidence="1">Rhamnogalacturonan lyase domain-containing protein</fullName>
    </recommendedName>
</protein>